<evidence type="ECO:0000313" key="3">
    <source>
        <dbReference type="Proteomes" id="UP000436655"/>
    </source>
</evidence>
<gene>
    <name evidence="2" type="ORF">FHL03_10470</name>
</gene>
<dbReference type="Proteomes" id="UP000436655">
    <property type="component" value="Unassembled WGS sequence"/>
</dbReference>
<dbReference type="RefSeq" id="WP_125704238.1">
    <property type="nucleotide sequence ID" value="NZ_JBHTOO010000004.1"/>
</dbReference>
<name>A0ABW9PA01_9LACO</name>
<reference evidence="2 3" key="1">
    <citation type="journal article" date="2019" name="Syst. Appl. Microbiol.">
        <title>Polyphasic characterization of two novel Lactobacillus spp. isolated from blown salami packages: Description of Lactobacillus halodurans sp. nov. and Lactobacillus salsicarnum sp. nov.</title>
        <authorList>
            <person name="Schuster J.A."/>
            <person name="Klingl A."/>
            <person name="Vogel R.F."/>
            <person name="Ehrmann M.A."/>
        </authorList>
    </citation>
    <scope>NUCLEOTIDE SEQUENCE [LARGE SCALE GENOMIC DNA]</scope>
    <source>
        <strain evidence="2 3">TMW 1.2098</strain>
    </source>
</reference>
<evidence type="ECO:0000313" key="2">
    <source>
        <dbReference type="EMBL" id="MQS45909.1"/>
    </source>
</evidence>
<organism evidence="2 3">
    <name type="scientific">Companilactobacillus mishanensis</name>
    <dbReference type="NCBI Taxonomy" id="2486008"/>
    <lineage>
        <taxon>Bacteria</taxon>
        <taxon>Bacillati</taxon>
        <taxon>Bacillota</taxon>
        <taxon>Bacilli</taxon>
        <taxon>Lactobacillales</taxon>
        <taxon>Lactobacillaceae</taxon>
        <taxon>Companilactobacillus</taxon>
    </lineage>
</organism>
<dbReference type="EMBL" id="VDFN01000012">
    <property type="protein sequence ID" value="MQS45909.1"/>
    <property type="molecule type" value="Genomic_DNA"/>
</dbReference>
<feature type="region of interest" description="Disordered" evidence="1">
    <location>
        <begin position="155"/>
        <end position="191"/>
    </location>
</feature>
<accession>A0ABW9PA01</accession>
<evidence type="ECO:0000256" key="1">
    <source>
        <dbReference type="SAM" id="MobiDB-lite"/>
    </source>
</evidence>
<feature type="compositionally biased region" description="Low complexity" evidence="1">
    <location>
        <begin position="162"/>
        <end position="175"/>
    </location>
</feature>
<dbReference type="PROSITE" id="PS51257">
    <property type="entry name" value="PROKAR_LIPOPROTEIN"/>
    <property type="match status" value="1"/>
</dbReference>
<sequence>MEKSIITLGLICALALTGCSNNSSSESNDKNSSNEKTIIKKDAVTKYYQNLSKADKKKVNFKFSLKKTERWHSVSVKISNNSDKTVKFKLNQFFISELNGNKVATLKEGTITVKPNKSLTYDKLFGELSSQIINKKDVYFIYVDLNNKLAKLNFSIPDDNPNNSNSSNSNSSNSSELKKSTTDQATKKSGHVITSADMAEKLYMHAMCKAPGMEKYLTVTETPAGYKISDSDAIPADITYIDYKGEAQDDQGNITGTYDQMVGPTQIQPEGFVYNGHHYMNDK</sequence>
<comment type="caution">
    <text evidence="2">The sequence shown here is derived from an EMBL/GenBank/DDBJ whole genome shotgun (WGS) entry which is preliminary data.</text>
</comment>
<protein>
    <recommendedName>
        <fullName evidence="4">Lipoprotein</fullName>
    </recommendedName>
</protein>
<proteinExistence type="predicted"/>
<keyword evidence="3" id="KW-1185">Reference proteome</keyword>
<evidence type="ECO:0008006" key="4">
    <source>
        <dbReference type="Google" id="ProtNLM"/>
    </source>
</evidence>